<reference evidence="5 6" key="1">
    <citation type="submission" date="2020-08" db="EMBL/GenBank/DDBJ databases">
        <title>Genomic Encyclopedia of Type Strains, Phase IV (KMG-IV): sequencing the most valuable type-strain genomes for metagenomic binning, comparative biology and taxonomic classification.</title>
        <authorList>
            <person name="Goeker M."/>
        </authorList>
    </citation>
    <scope>NUCLEOTIDE SEQUENCE [LARGE SCALE GENOMIC DNA]</scope>
    <source>
        <strain evidence="5 6">DSM 101730</strain>
    </source>
</reference>
<keyword evidence="1" id="KW-0677">Repeat</keyword>
<name>A0A840ST42_9RHOB</name>
<evidence type="ECO:0000259" key="4">
    <source>
        <dbReference type="PROSITE" id="PS50172"/>
    </source>
</evidence>
<dbReference type="InterPro" id="IPR050498">
    <property type="entry name" value="Ycf3"/>
</dbReference>
<dbReference type="InterPro" id="IPR036420">
    <property type="entry name" value="BRCT_dom_sf"/>
</dbReference>
<protein>
    <submittedName>
        <fullName evidence="5">Tetratricopeptide (TPR) repeat protein</fullName>
    </submittedName>
</protein>
<organism evidence="5 6">
    <name type="scientific">Amaricoccus macauensis</name>
    <dbReference type="NCBI Taxonomy" id="57001"/>
    <lineage>
        <taxon>Bacteria</taxon>
        <taxon>Pseudomonadati</taxon>
        <taxon>Pseudomonadota</taxon>
        <taxon>Alphaproteobacteria</taxon>
        <taxon>Rhodobacterales</taxon>
        <taxon>Paracoccaceae</taxon>
        <taxon>Amaricoccus</taxon>
    </lineage>
</organism>
<dbReference type="Pfam" id="PF14559">
    <property type="entry name" value="TPR_19"/>
    <property type="match status" value="1"/>
</dbReference>
<dbReference type="PROSITE" id="PS50172">
    <property type="entry name" value="BRCT"/>
    <property type="match status" value="1"/>
</dbReference>
<dbReference type="PANTHER" id="PTHR44858">
    <property type="entry name" value="TETRATRICOPEPTIDE REPEAT PROTEIN 6"/>
    <property type="match status" value="1"/>
</dbReference>
<evidence type="ECO:0000313" key="5">
    <source>
        <dbReference type="EMBL" id="MBB5222372.1"/>
    </source>
</evidence>
<comment type="caution">
    <text evidence="5">The sequence shown here is derived from an EMBL/GenBank/DDBJ whole genome shotgun (WGS) entry which is preliminary data.</text>
</comment>
<feature type="repeat" description="TPR" evidence="3">
    <location>
        <begin position="272"/>
        <end position="305"/>
    </location>
</feature>
<dbReference type="InterPro" id="IPR001357">
    <property type="entry name" value="BRCT_dom"/>
</dbReference>
<dbReference type="InterPro" id="IPR011990">
    <property type="entry name" value="TPR-like_helical_dom_sf"/>
</dbReference>
<evidence type="ECO:0000313" key="6">
    <source>
        <dbReference type="Proteomes" id="UP000549457"/>
    </source>
</evidence>
<dbReference type="Gene3D" id="3.40.50.10190">
    <property type="entry name" value="BRCT domain"/>
    <property type="match status" value="1"/>
</dbReference>
<dbReference type="RefSeq" id="WP_343063267.1">
    <property type="nucleotide sequence ID" value="NZ_JACHFM010000002.1"/>
</dbReference>
<proteinExistence type="predicted"/>
<sequence length="362" mass="38004">MRGPAFRDASVGLVGALSGLSRRQVAREIATRGGRFHRSVTRGTTVVVFGRRLLARETGTAIAARIAAAEAPGRVLLSEAGLLRRLTGTEPADPGVLSREAMVEQSGLSATSFAALALFDGFWRDAAPFAFRDLILARKYAGLMASGAGWGAIVRSVHRVGPATSLTAAALRVDDGLVYAEHGGRLAELDGQLLLGLDAPGEDDDASFDEAEVAEAAGNLAGAAMLYARVLAADPADAVAAFNRANCLARIGRAAEAEADYARALNLDPAFVEAWFNLANLARDRGRTDAARQHLTRALVIDPGYADAVYNLAALEFDAGDLPAAAVMWQRYLTLDADSEWAHAAERGLSYVALATARGTTG</sequence>
<dbReference type="InterPro" id="IPR019734">
    <property type="entry name" value="TPR_rpt"/>
</dbReference>
<accession>A0A840ST42</accession>
<dbReference type="SMART" id="SM00028">
    <property type="entry name" value="TPR"/>
    <property type="match status" value="4"/>
</dbReference>
<dbReference type="SUPFAM" id="SSF48452">
    <property type="entry name" value="TPR-like"/>
    <property type="match status" value="1"/>
</dbReference>
<evidence type="ECO:0000256" key="2">
    <source>
        <dbReference type="ARBA" id="ARBA00022803"/>
    </source>
</evidence>
<keyword evidence="2 3" id="KW-0802">TPR repeat</keyword>
<dbReference type="PROSITE" id="PS50005">
    <property type="entry name" value="TPR"/>
    <property type="match status" value="1"/>
</dbReference>
<evidence type="ECO:0000256" key="3">
    <source>
        <dbReference type="PROSITE-ProRule" id="PRU00339"/>
    </source>
</evidence>
<dbReference type="AlphaFoldDB" id="A0A840ST42"/>
<dbReference type="Pfam" id="PF13432">
    <property type="entry name" value="TPR_16"/>
    <property type="match status" value="1"/>
</dbReference>
<keyword evidence="6" id="KW-1185">Reference proteome</keyword>
<evidence type="ECO:0000256" key="1">
    <source>
        <dbReference type="ARBA" id="ARBA00022737"/>
    </source>
</evidence>
<dbReference type="PANTHER" id="PTHR44858:SF1">
    <property type="entry name" value="UDP-N-ACETYLGLUCOSAMINE--PEPTIDE N-ACETYLGLUCOSAMINYLTRANSFERASE SPINDLY-RELATED"/>
    <property type="match status" value="1"/>
</dbReference>
<dbReference type="Proteomes" id="UP000549457">
    <property type="component" value="Unassembled WGS sequence"/>
</dbReference>
<dbReference type="EMBL" id="JACHFM010000002">
    <property type="protein sequence ID" value="MBB5222372.1"/>
    <property type="molecule type" value="Genomic_DNA"/>
</dbReference>
<feature type="domain" description="BRCT" evidence="4">
    <location>
        <begin position="1"/>
        <end position="48"/>
    </location>
</feature>
<dbReference type="Gene3D" id="1.25.40.10">
    <property type="entry name" value="Tetratricopeptide repeat domain"/>
    <property type="match status" value="2"/>
</dbReference>
<gene>
    <name evidence="5" type="ORF">HNP73_002308</name>
</gene>